<dbReference type="Pfam" id="PF00061">
    <property type="entry name" value="Lipocalin"/>
    <property type="match status" value="1"/>
</dbReference>
<dbReference type="PANTHER" id="PTHR11430">
    <property type="entry name" value="LIPOCALIN"/>
    <property type="match status" value="1"/>
</dbReference>
<feature type="chain" id="PRO_5045628611" description="Lipocalin/cytosolic fatty-acid binding domain-containing protein" evidence="6">
    <location>
        <begin position="19"/>
        <end position="396"/>
    </location>
</feature>
<dbReference type="InterPro" id="IPR002345">
    <property type="entry name" value="Lipocalin"/>
</dbReference>
<organism evidence="8 9">
    <name type="scientific">Felis catus</name>
    <name type="common">Cat</name>
    <name type="synonym">Felis silvestris catus</name>
    <dbReference type="NCBI Taxonomy" id="9685"/>
    <lineage>
        <taxon>Eukaryota</taxon>
        <taxon>Metazoa</taxon>
        <taxon>Chordata</taxon>
        <taxon>Craniata</taxon>
        <taxon>Vertebrata</taxon>
        <taxon>Euteleostomi</taxon>
        <taxon>Mammalia</taxon>
        <taxon>Eutheria</taxon>
        <taxon>Laurasiatheria</taxon>
        <taxon>Carnivora</taxon>
        <taxon>Feliformia</taxon>
        <taxon>Felidae</taxon>
        <taxon>Felinae</taxon>
        <taxon>Felis</taxon>
    </lineage>
</organism>
<evidence type="ECO:0000256" key="1">
    <source>
        <dbReference type="ARBA" id="ARBA00004613"/>
    </source>
</evidence>
<evidence type="ECO:0000256" key="2">
    <source>
        <dbReference type="ARBA" id="ARBA00006889"/>
    </source>
</evidence>
<name>A0ABI7Y2H1_FELCA</name>
<reference evidence="8" key="2">
    <citation type="submission" date="2025-08" db="UniProtKB">
        <authorList>
            <consortium name="Ensembl"/>
        </authorList>
    </citation>
    <scope>IDENTIFICATION</scope>
    <source>
        <strain evidence="8">breed Abyssinian</strain>
    </source>
</reference>
<dbReference type="Ensembl" id="ENSFCTT00005040933.1">
    <property type="protein sequence ID" value="ENSFCTP00005028970.1"/>
    <property type="gene ID" value="ENSFCTG00005014369.1"/>
</dbReference>
<dbReference type="Gene3D" id="2.40.128.20">
    <property type="match status" value="1"/>
</dbReference>
<evidence type="ECO:0000313" key="8">
    <source>
        <dbReference type="Ensembl" id="ENSFCTP00005028970.1"/>
    </source>
</evidence>
<feature type="region of interest" description="Disordered" evidence="5">
    <location>
        <begin position="200"/>
        <end position="261"/>
    </location>
</feature>
<keyword evidence="4 6" id="KW-0732">Signal</keyword>
<protein>
    <recommendedName>
        <fullName evidence="7">Lipocalin/cytosolic fatty-acid binding domain-containing protein</fullName>
    </recommendedName>
</protein>
<dbReference type="Proteomes" id="UP000823872">
    <property type="component" value="Chromosome D4"/>
</dbReference>
<evidence type="ECO:0000313" key="9">
    <source>
        <dbReference type="Proteomes" id="UP000823872"/>
    </source>
</evidence>
<evidence type="ECO:0000256" key="3">
    <source>
        <dbReference type="ARBA" id="ARBA00022525"/>
    </source>
</evidence>
<evidence type="ECO:0000259" key="7">
    <source>
        <dbReference type="Pfam" id="PF00061"/>
    </source>
</evidence>
<dbReference type="GeneTree" id="ENSGT01050000244868"/>
<feature type="signal peptide" evidence="6">
    <location>
        <begin position="1"/>
        <end position="18"/>
    </location>
</feature>
<evidence type="ECO:0000256" key="6">
    <source>
        <dbReference type="SAM" id="SignalP"/>
    </source>
</evidence>
<proteinExistence type="inferred from homology"/>
<evidence type="ECO:0000256" key="5">
    <source>
        <dbReference type="SAM" id="MobiDB-lite"/>
    </source>
</evidence>
<dbReference type="PANTHER" id="PTHR11430:SF124">
    <property type="entry name" value="LIPOCALIN 1-LIKE PROTEIN 1-RELATED"/>
    <property type="match status" value="1"/>
</dbReference>
<dbReference type="InterPro" id="IPR002450">
    <property type="entry name" value="von_Ebner_gland"/>
</dbReference>
<dbReference type="InterPro" id="IPR000566">
    <property type="entry name" value="Lipocln_cytosolic_FA-bd_dom"/>
</dbReference>
<reference evidence="8 9" key="1">
    <citation type="submission" date="2021-02" db="EMBL/GenBank/DDBJ databases">
        <title>Safari Cat Assemblies.</title>
        <authorList>
            <person name="Bredemeyer K.R."/>
            <person name="Murphy W.J."/>
        </authorList>
    </citation>
    <scope>NUCLEOTIDE SEQUENCE [LARGE SCALE GENOMIC DNA]</scope>
</reference>
<dbReference type="InterPro" id="IPR012674">
    <property type="entry name" value="Calycin"/>
</dbReference>
<dbReference type="SUPFAM" id="SSF50814">
    <property type="entry name" value="Lipocalins"/>
    <property type="match status" value="1"/>
</dbReference>
<keyword evidence="3" id="KW-0964">Secreted</keyword>
<reference evidence="8" key="3">
    <citation type="submission" date="2025-09" db="UniProtKB">
        <authorList>
            <consortium name="Ensembl"/>
        </authorList>
    </citation>
    <scope>IDENTIFICATION</scope>
    <source>
        <strain evidence="8">breed Abyssinian</strain>
    </source>
</reference>
<comment type="subcellular location">
    <subcellularLocation>
        <location evidence="1">Secreted</location>
    </subcellularLocation>
</comment>
<feature type="domain" description="Lipocalin/cytosolic fatty-acid binding" evidence="7">
    <location>
        <begin position="32"/>
        <end position="135"/>
    </location>
</feature>
<accession>A0ABI7Y2H1</accession>
<dbReference type="PRINTS" id="PR01175">
    <property type="entry name" value="VNEBNERGLAND"/>
</dbReference>
<sequence>MKALLLAVGLSLITVLQAQDPPASGEDTMAMSGKWYLKAMITDRETSWKKPELVTPMTLTVLEGGNLKAETTLLTNGQCKEVELILEKTSEPKKYTTYGGKRVVYIEPTEVKDHYIFYCEGEMQGEQARMAKLVGEAHTSRRCRPSPSFWEEPPPSDCFSGREAFIPIPRVWASGSQPGSLQWKPRAQGLECHKCHGAGPAVHGDSSASGRGGEKSSVRKGACPGRKGQLPAFIPGHVAQGGIGRSAPPLPGYKRPREGLLRAPRGPELQNVSAAGLPGPQDQRGRALPLWREGPAAGAGDPQGVCEECASSRVCRSGSCQEATASRLCLSGHTLPPAEGPPVQPPRGCGASLRAQAGVNTAAPPSRAPHPRIAWLHPQEETPRATRRPWRIFGSS</sequence>
<keyword evidence="9" id="KW-1185">Reference proteome</keyword>
<evidence type="ECO:0000256" key="4">
    <source>
        <dbReference type="ARBA" id="ARBA00022729"/>
    </source>
</evidence>
<gene>
    <name evidence="8" type="primary">LOC100533977</name>
</gene>
<comment type="similarity">
    <text evidence="2">Belongs to the calycin superfamily. Lipocalin family.</text>
</comment>